<gene>
    <name evidence="2" type="ORF">PXEA_LOCUS2854</name>
</gene>
<dbReference type="EMBL" id="CAAALY010006273">
    <property type="protein sequence ID" value="VEL09414.1"/>
    <property type="molecule type" value="Genomic_DNA"/>
</dbReference>
<evidence type="ECO:0000313" key="2">
    <source>
        <dbReference type="EMBL" id="VEL09414.1"/>
    </source>
</evidence>
<feature type="compositionally biased region" description="Basic and acidic residues" evidence="1">
    <location>
        <begin position="9"/>
        <end position="26"/>
    </location>
</feature>
<reference evidence="2" key="1">
    <citation type="submission" date="2018-11" db="EMBL/GenBank/DDBJ databases">
        <authorList>
            <consortium name="Pathogen Informatics"/>
        </authorList>
    </citation>
    <scope>NUCLEOTIDE SEQUENCE</scope>
</reference>
<feature type="region of interest" description="Disordered" evidence="1">
    <location>
        <begin position="1"/>
        <end position="56"/>
    </location>
</feature>
<dbReference type="Proteomes" id="UP000784294">
    <property type="component" value="Unassembled WGS sequence"/>
</dbReference>
<protein>
    <submittedName>
        <fullName evidence="2">Uncharacterized protein</fullName>
    </submittedName>
</protein>
<organism evidence="2 3">
    <name type="scientific">Protopolystoma xenopodis</name>
    <dbReference type="NCBI Taxonomy" id="117903"/>
    <lineage>
        <taxon>Eukaryota</taxon>
        <taxon>Metazoa</taxon>
        <taxon>Spiralia</taxon>
        <taxon>Lophotrochozoa</taxon>
        <taxon>Platyhelminthes</taxon>
        <taxon>Monogenea</taxon>
        <taxon>Polyopisthocotylea</taxon>
        <taxon>Polystomatidea</taxon>
        <taxon>Polystomatidae</taxon>
        <taxon>Protopolystoma</taxon>
    </lineage>
</organism>
<comment type="caution">
    <text evidence="2">The sequence shown here is derived from an EMBL/GenBank/DDBJ whole genome shotgun (WGS) entry which is preliminary data.</text>
</comment>
<name>A0A3S5A7V7_9PLAT</name>
<dbReference type="AlphaFoldDB" id="A0A3S5A7V7"/>
<proteinExistence type="predicted"/>
<feature type="compositionally biased region" description="Polar residues" evidence="1">
    <location>
        <begin position="32"/>
        <end position="50"/>
    </location>
</feature>
<evidence type="ECO:0000313" key="3">
    <source>
        <dbReference type="Proteomes" id="UP000784294"/>
    </source>
</evidence>
<keyword evidence="3" id="KW-1185">Reference proteome</keyword>
<evidence type="ECO:0000256" key="1">
    <source>
        <dbReference type="SAM" id="MobiDB-lite"/>
    </source>
</evidence>
<accession>A0A3S5A7V7</accession>
<sequence>MNFEDGVFDDDRLHSDDKLSSDDRTKCGNIMESPTNNSLLATPRQATSPMPLSRSDEWTFQGRLDNLSPDDADDKFSGLEGAAERRAQAVYYAPVRQTRSRQQEYTLS</sequence>